<keyword evidence="8" id="KW-0808">Transferase</keyword>
<protein>
    <recommendedName>
        <fullName evidence="10">Integrase catalytic domain-containing protein</fullName>
    </recommendedName>
</protein>
<dbReference type="AlphaFoldDB" id="A0A6A4FZ47"/>
<evidence type="ECO:0000313" key="12">
    <source>
        <dbReference type="Proteomes" id="UP000434957"/>
    </source>
</evidence>
<accession>A0A6A4FZ47</accession>
<gene>
    <name evidence="11" type="ORF">PR003_g7094</name>
</gene>
<evidence type="ECO:0000256" key="9">
    <source>
        <dbReference type="ARBA" id="ARBA00023172"/>
    </source>
</evidence>
<dbReference type="InterPro" id="IPR012337">
    <property type="entry name" value="RNaseH-like_sf"/>
</dbReference>
<keyword evidence="3" id="KW-0255">Endonuclease</keyword>
<keyword evidence="6" id="KW-0229">DNA integration</keyword>
<dbReference type="Gene3D" id="3.30.420.10">
    <property type="entry name" value="Ribonuclease H-like superfamily/Ribonuclease H"/>
    <property type="match status" value="1"/>
</dbReference>
<dbReference type="Pfam" id="PF00665">
    <property type="entry name" value="rve"/>
    <property type="match status" value="1"/>
</dbReference>
<dbReference type="GO" id="GO:0003887">
    <property type="term" value="F:DNA-directed DNA polymerase activity"/>
    <property type="evidence" value="ECO:0007669"/>
    <property type="project" value="UniProtKB-KW"/>
</dbReference>
<feature type="domain" description="Integrase catalytic" evidence="10">
    <location>
        <begin position="7"/>
        <end position="157"/>
    </location>
</feature>
<evidence type="ECO:0000313" key="11">
    <source>
        <dbReference type="EMBL" id="KAE9347084.1"/>
    </source>
</evidence>
<sequence length="157" mass="18158">MKRRATFMMGPIVDLDGCSNVVHSDIARPVEYPTIKLGRYVLLFVDGYSRYCTVCLLQKRSEMFQRFLDYKAAVETKHNRSIRHFISDNGDEYLDGEFTTYCREQGIQRDTTIAYTSKQNGMAEVRFRDLFNKIRTILISSGSPKQLWGEDVIATGY</sequence>
<evidence type="ECO:0000256" key="5">
    <source>
        <dbReference type="ARBA" id="ARBA00022842"/>
    </source>
</evidence>
<dbReference type="GO" id="GO:0016787">
    <property type="term" value="F:hydrolase activity"/>
    <property type="evidence" value="ECO:0007669"/>
    <property type="project" value="UniProtKB-KW"/>
</dbReference>
<dbReference type="GO" id="GO:0015074">
    <property type="term" value="P:DNA integration"/>
    <property type="evidence" value="ECO:0007669"/>
    <property type="project" value="UniProtKB-KW"/>
</dbReference>
<dbReference type="GO" id="GO:0046872">
    <property type="term" value="F:metal ion binding"/>
    <property type="evidence" value="ECO:0007669"/>
    <property type="project" value="UniProtKB-KW"/>
</dbReference>
<evidence type="ECO:0000256" key="3">
    <source>
        <dbReference type="ARBA" id="ARBA00022759"/>
    </source>
</evidence>
<name>A0A6A4FZ47_9STRA</name>
<keyword evidence="1" id="KW-0540">Nuclease</keyword>
<dbReference type="GO" id="GO:0006310">
    <property type="term" value="P:DNA recombination"/>
    <property type="evidence" value="ECO:0007669"/>
    <property type="project" value="UniProtKB-KW"/>
</dbReference>
<keyword evidence="2" id="KW-0479">Metal-binding</keyword>
<comment type="caution">
    <text evidence="11">The sequence shown here is derived from an EMBL/GenBank/DDBJ whole genome shotgun (WGS) entry which is preliminary data.</text>
</comment>
<dbReference type="GO" id="GO:0003964">
    <property type="term" value="F:RNA-directed DNA polymerase activity"/>
    <property type="evidence" value="ECO:0007669"/>
    <property type="project" value="UniProtKB-KW"/>
</dbReference>
<keyword evidence="5" id="KW-0460">Magnesium</keyword>
<keyword evidence="12" id="KW-1185">Reference proteome</keyword>
<dbReference type="PROSITE" id="PS50994">
    <property type="entry name" value="INTEGRASE"/>
    <property type="match status" value="1"/>
</dbReference>
<evidence type="ECO:0000259" key="10">
    <source>
        <dbReference type="PROSITE" id="PS50994"/>
    </source>
</evidence>
<dbReference type="PANTHER" id="PTHR42648">
    <property type="entry name" value="TRANSPOSASE, PUTATIVE-RELATED"/>
    <property type="match status" value="1"/>
</dbReference>
<dbReference type="Proteomes" id="UP000434957">
    <property type="component" value="Unassembled WGS sequence"/>
</dbReference>
<dbReference type="GO" id="GO:0004519">
    <property type="term" value="F:endonuclease activity"/>
    <property type="evidence" value="ECO:0007669"/>
    <property type="project" value="UniProtKB-KW"/>
</dbReference>
<evidence type="ECO:0000256" key="7">
    <source>
        <dbReference type="ARBA" id="ARBA00022918"/>
    </source>
</evidence>
<dbReference type="EMBL" id="QXFT01000328">
    <property type="protein sequence ID" value="KAE9347084.1"/>
    <property type="molecule type" value="Genomic_DNA"/>
</dbReference>
<organism evidence="11 12">
    <name type="scientific">Phytophthora rubi</name>
    <dbReference type="NCBI Taxonomy" id="129364"/>
    <lineage>
        <taxon>Eukaryota</taxon>
        <taxon>Sar</taxon>
        <taxon>Stramenopiles</taxon>
        <taxon>Oomycota</taxon>
        <taxon>Peronosporomycetes</taxon>
        <taxon>Peronosporales</taxon>
        <taxon>Peronosporaceae</taxon>
        <taxon>Phytophthora</taxon>
    </lineage>
</organism>
<keyword evidence="4" id="KW-0378">Hydrolase</keyword>
<evidence type="ECO:0000256" key="2">
    <source>
        <dbReference type="ARBA" id="ARBA00022723"/>
    </source>
</evidence>
<dbReference type="InterPro" id="IPR039537">
    <property type="entry name" value="Retrotran_Ty1/copia-like"/>
</dbReference>
<dbReference type="SUPFAM" id="SSF53098">
    <property type="entry name" value="Ribonuclease H-like"/>
    <property type="match status" value="1"/>
</dbReference>
<dbReference type="InterPro" id="IPR001584">
    <property type="entry name" value="Integrase_cat-core"/>
</dbReference>
<keyword evidence="8" id="KW-0548">Nucleotidyltransferase</keyword>
<dbReference type="GO" id="GO:0003676">
    <property type="term" value="F:nucleic acid binding"/>
    <property type="evidence" value="ECO:0007669"/>
    <property type="project" value="InterPro"/>
</dbReference>
<reference evidence="11 12" key="1">
    <citation type="submission" date="2018-08" db="EMBL/GenBank/DDBJ databases">
        <title>Genomic investigation of the strawberry pathogen Phytophthora fragariae indicates pathogenicity is determined by transcriptional variation in three key races.</title>
        <authorList>
            <person name="Adams T.M."/>
            <person name="Armitage A.D."/>
            <person name="Sobczyk M.K."/>
            <person name="Bates H.J."/>
            <person name="Dunwell J.M."/>
            <person name="Nellist C.F."/>
            <person name="Harrison R.J."/>
        </authorList>
    </citation>
    <scope>NUCLEOTIDE SEQUENCE [LARGE SCALE GENOMIC DNA]</scope>
    <source>
        <strain evidence="11 12">SCRP333</strain>
    </source>
</reference>
<keyword evidence="9" id="KW-0233">DNA recombination</keyword>
<evidence type="ECO:0000256" key="6">
    <source>
        <dbReference type="ARBA" id="ARBA00022908"/>
    </source>
</evidence>
<evidence type="ECO:0000256" key="1">
    <source>
        <dbReference type="ARBA" id="ARBA00022722"/>
    </source>
</evidence>
<evidence type="ECO:0000256" key="8">
    <source>
        <dbReference type="ARBA" id="ARBA00022932"/>
    </source>
</evidence>
<keyword evidence="8" id="KW-0239">DNA-directed DNA polymerase</keyword>
<dbReference type="PANTHER" id="PTHR42648:SF11">
    <property type="entry name" value="TRANSPOSON TY4-P GAG-POL POLYPROTEIN"/>
    <property type="match status" value="1"/>
</dbReference>
<evidence type="ECO:0000256" key="4">
    <source>
        <dbReference type="ARBA" id="ARBA00022801"/>
    </source>
</evidence>
<proteinExistence type="predicted"/>
<keyword evidence="7" id="KW-0695">RNA-directed DNA polymerase</keyword>
<dbReference type="InterPro" id="IPR036397">
    <property type="entry name" value="RNaseH_sf"/>
</dbReference>